<comment type="subcellular location">
    <subcellularLocation>
        <location evidence="1">Membrane</location>
        <topology evidence="1">Multi-pass membrane protein</topology>
    </subcellularLocation>
</comment>
<feature type="transmembrane region" description="Helical" evidence="9">
    <location>
        <begin position="46"/>
        <end position="68"/>
    </location>
</feature>
<keyword evidence="7 9" id="KW-0472">Membrane</keyword>
<evidence type="ECO:0000256" key="3">
    <source>
        <dbReference type="ARBA" id="ARBA00022448"/>
    </source>
</evidence>
<reference evidence="10" key="1">
    <citation type="submission" date="2017-11" db="EMBL/GenBank/DDBJ databases">
        <title>The sensing device of the deep-sea amphipod.</title>
        <authorList>
            <person name="Kobayashi H."/>
            <person name="Nagahama T."/>
            <person name="Arai W."/>
            <person name="Sasagawa Y."/>
            <person name="Umeda M."/>
            <person name="Hayashi T."/>
            <person name="Nikaido I."/>
            <person name="Watanabe H."/>
            <person name="Oguri K."/>
            <person name="Kitazato H."/>
            <person name="Fujioka K."/>
            <person name="Kido Y."/>
            <person name="Takami H."/>
        </authorList>
    </citation>
    <scope>NUCLEOTIDE SEQUENCE</scope>
    <source>
        <tissue evidence="10">Whole body</tissue>
    </source>
</reference>
<dbReference type="AlphaFoldDB" id="A0A6A7FQL5"/>
<keyword evidence="5 9" id="KW-0812">Transmembrane</keyword>
<evidence type="ECO:0000313" key="10">
    <source>
        <dbReference type="EMBL" id="LAC20494.1"/>
    </source>
</evidence>
<dbReference type="InterPro" id="IPR001204">
    <property type="entry name" value="Phos_transporter"/>
</dbReference>
<evidence type="ECO:0000256" key="6">
    <source>
        <dbReference type="ARBA" id="ARBA00022989"/>
    </source>
</evidence>
<keyword evidence="4" id="KW-0592">Phosphate transport</keyword>
<protein>
    <submittedName>
        <fullName evidence="10">Sodium-dependent phosphate transporter 1-B-like isoform X3</fullName>
    </submittedName>
</protein>
<dbReference type="PANTHER" id="PTHR11101">
    <property type="entry name" value="PHOSPHATE TRANSPORTER"/>
    <property type="match status" value="1"/>
</dbReference>
<feature type="transmembrane region" description="Helical" evidence="9">
    <location>
        <begin position="184"/>
        <end position="201"/>
    </location>
</feature>
<sequence length="281" mass="30724">MEPFDPSLVPLVVAGFIVAFILAFGIGANDVANSFGTSVGSKVITFRTACILGSIFEILGAILIGYKVSDTVRKGIIDVTLYNNTEKELMLGSLAALGGSSIWNLVATSLSLPISGTHTIVGATVGFSLYARGFQGVNWYTFAKIVLSWFVSPIMSGFISAFIFLIVRNFILRKSDPITPGLKFMPYFYGFTILVNVFSIVHDGPEMLYFHYIPWWGALIVAVIIAGTVATVVKCFVVPRQRAAIDVIQENRRKESAAKFTFGSTEKKTPDQQLPLRSWQA</sequence>
<dbReference type="EMBL" id="IACT01001133">
    <property type="protein sequence ID" value="LAC20494.1"/>
    <property type="molecule type" value="mRNA"/>
</dbReference>
<dbReference type="GO" id="GO:0005315">
    <property type="term" value="F:phosphate transmembrane transporter activity"/>
    <property type="evidence" value="ECO:0007669"/>
    <property type="project" value="InterPro"/>
</dbReference>
<comment type="similarity">
    <text evidence="2">Belongs to the inorganic phosphate transporter (PiT) (TC 2.A.20) family.</text>
</comment>
<feature type="transmembrane region" description="Helical" evidence="9">
    <location>
        <begin position="146"/>
        <end position="172"/>
    </location>
</feature>
<dbReference type="GO" id="GO:0016020">
    <property type="term" value="C:membrane"/>
    <property type="evidence" value="ECO:0007669"/>
    <property type="project" value="UniProtKB-SubCell"/>
</dbReference>
<dbReference type="PANTHER" id="PTHR11101:SF80">
    <property type="entry name" value="PHOSPHATE TRANSPORTER"/>
    <property type="match status" value="1"/>
</dbReference>
<keyword evidence="6 9" id="KW-1133">Transmembrane helix</keyword>
<organism evidence="10">
    <name type="scientific">Hirondellea gigas</name>
    <dbReference type="NCBI Taxonomy" id="1518452"/>
    <lineage>
        <taxon>Eukaryota</taxon>
        <taxon>Metazoa</taxon>
        <taxon>Ecdysozoa</taxon>
        <taxon>Arthropoda</taxon>
        <taxon>Crustacea</taxon>
        <taxon>Multicrustacea</taxon>
        <taxon>Malacostraca</taxon>
        <taxon>Eumalacostraca</taxon>
        <taxon>Peracarida</taxon>
        <taxon>Amphipoda</taxon>
        <taxon>Amphilochidea</taxon>
        <taxon>Lysianassida</taxon>
        <taxon>Lysianassidira</taxon>
        <taxon>Lysianassoidea</taxon>
        <taxon>Lysianassidae</taxon>
        <taxon>Hirondellea</taxon>
    </lineage>
</organism>
<accession>A0A6A7FQL5</accession>
<evidence type="ECO:0000256" key="2">
    <source>
        <dbReference type="ARBA" id="ARBA00009916"/>
    </source>
</evidence>
<dbReference type="GO" id="GO:0035435">
    <property type="term" value="P:phosphate ion transmembrane transport"/>
    <property type="evidence" value="ECO:0007669"/>
    <property type="project" value="TreeGrafter"/>
</dbReference>
<evidence type="ECO:0000256" key="9">
    <source>
        <dbReference type="SAM" id="Phobius"/>
    </source>
</evidence>
<evidence type="ECO:0000256" key="7">
    <source>
        <dbReference type="ARBA" id="ARBA00023136"/>
    </source>
</evidence>
<keyword evidence="3" id="KW-0813">Transport</keyword>
<evidence type="ECO:0000256" key="1">
    <source>
        <dbReference type="ARBA" id="ARBA00004141"/>
    </source>
</evidence>
<evidence type="ECO:0000256" key="4">
    <source>
        <dbReference type="ARBA" id="ARBA00022592"/>
    </source>
</evidence>
<feature type="region of interest" description="Disordered" evidence="8">
    <location>
        <begin position="259"/>
        <end position="281"/>
    </location>
</feature>
<name>A0A6A7FQL5_9CRUS</name>
<feature type="transmembrane region" description="Helical" evidence="9">
    <location>
        <begin position="7"/>
        <end position="26"/>
    </location>
</feature>
<evidence type="ECO:0000256" key="8">
    <source>
        <dbReference type="SAM" id="MobiDB-lite"/>
    </source>
</evidence>
<feature type="transmembrane region" description="Helical" evidence="9">
    <location>
        <begin position="213"/>
        <end position="233"/>
    </location>
</feature>
<dbReference type="Pfam" id="PF01384">
    <property type="entry name" value="PHO4"/>
    <property type="match status" value="1"/>
</dbReference>
<evidence type="ECO:0000256" key="5">
    <source>
        <dbReference type="ARBA" id="ARBA00022692"/>
    </source>
</evidence>
<proteinExistence type="evidence at transcript level"/>